<proteinExistence type="predicted"/>
<feature type="non-terminal residue" evidence="1">
    <location>
        <position position="336"/>
    </location>
</feature>
<dbReference type="EMBL" id="GDID01007708">
    <property type="protein sequence ID" value="JAP88898.1"/>
    <property type="molecule type" value="Transcribed_RNA"/>
</dbReference>
<accession>A0A146JXJ5</accession>
<organism evidence="1">
    <name type="scientific">Trepomonas sp. PC1</name>
    <dbReference type="NCBI Taxonomy" id="1076344"/>
    <lineage>
        <taxon>Eukaryota</taxon>
        <taxon>Metamonada</taxon>
        <taxon>Diplomonadida</taxon>
        <taxon>Hexamitidae</taxon>
        <taxon>Hexamitinae</taxon>
        <taxon>Trepomonas</taxon>
    </lineage>
</organism>
<protein>
    <submittedName>
        <fullName evidence="1">Uncharacterized protein</fullName>
    </submittedName>
</protein>
<evidence type="ECO:0000313" key="1">
    <source>
        <dbReference type="EMBL" id="JAP88898.1"/>
    </source>
</evidence>
<name>A0A146JXJ5_9EUKA</name>
<dbReference type="AlphaFoldDB" id="A0A146JXJ5"/>
<reference evidence="1" key="1">
    <citation type="submission" date="2015-07" db="EMBL/GenBank/DDBJ databases">
        <title>Adaptation to a free-living lifestyle via gene acquisitions in the diplomonad Trepomonas sp. PC1.</title>
        <authorList>
            <person name="Xu F."/>
            <person name="Jerlstrom-Hultqvist J."/>
            <person name="Kolisko M."/>
            <person name="Simpson A.G.B."/>
            <person name="Roger A.J."/>
            <person name="Svard S.G."/>
            <person name="Andersson J.O."/>
        </authorList>
    </citation>
    <scope>NUCLEOTIDE SEQUENCE</scope>
    <source>
        <strain evidence="1">PC1</strain>
    </source>
</reference>
<gene>
    <name evidence="1" type="ORF">TPC1_31607</name>
</gene>
<feature type="non-terminal residue" evidence="1">
    <location>
        <position position="1"/>
    </location>
</feature>
<sequence length="336" mass="39853">SLRREVIPPNQQSLTSNELLIEIVETCLCMYYQLEPEQFNLVNQFCTAQNFELTDFKFYLEQLTKMDDYQILYVMKQIRLNLQHHQIQHSLSKSYVIDFCNVYCQQQFTDYKPAVNHLCFIASKLVPHKQKLSRMSVEYPQRLFTSKQHIPKQLNDILSNISDYDGYPLFYLKQLLLINKCQNFDQLNEKLEKMLFTDSVLVKNVQNETHMYKSSFNPKYSKIQSQYSQENLQNTQFSGVQLVEKSSLPNSPTLSKSQKSVRMSLADLQNLKEDVKESRFGKQNDEKLIERPEKECLVKKRKKNRIAEVEKRICRLEKMMDRVSENVELILKEIKK</sequence>